<dbReference type="Proteomes" id="UP000241818">
    <property type="component" value="Unassembled WGS sequence"/>
</dbReference>
<organism evidence="2 3">
    <name type="scientific">Amorphotheca resinae ATCC 22711</name>
    <dbReference type="NCBI Taxonomy" id="857342"/>
    <lineage>
        <taxon>Eukaryota</taxon>
        <taxon>Fungi</taxon>
        <taxon>Dikarya</taxon>
        <taxon>Ascomycota</taxon>
        <taxon>Pezizomycotina</taxon>
        <taxon>Leotiomycetes</taxon>
        <taxon>Helotiales</taxon>
        <taxon>Amorphothecaceae</taxon>
        <taxon>Amorphotheca</taxon>
    </lineage>
</organism>
<keyword evidence="1" id="KW-1133">Transmembrane helix</keyword>
<dbReference type="RefSeq" id="XP_024718317.1">
    <property type="nucleotide sequence ID" value="XM_024865927.1"/>
</dbReference>
<evidence type="ECO:0008006" key="4">
    <source>
        <dbReference type="Google" id="ProtNLM"/>
    </source>
</evidence>
<evidence type="ECO:0000313" key="2">
    <source>
        <dbReference type="EMBL" id="PSS12319.1"/>
    </source>
</evidence>
<dbReference type="AlphaFoldDB" id="A0A2T3AUG0"/>
<dbReference type="STRING" id="857342.A0A2T3AUG0"/>
<dbReference type="InParanoid" id="A0A2T3AUG0"/>
<proteinExistence type="predicted"/>
<evidence type="ECO:0000256" key="1">
    <source>
        <dbReference type="SAM" id="Phobius"/>
    </source>
</evidence>
<evidence type="ECO:0000313" key="3">
    <source>
        <dbReference type="Proteomes" id="UP000241818"/>
    </source>
</evidence>
<accession>A0A2T3AUG0</accession>
<feature type="transmembrane region" description="Helical" evidence="1">
    <location>
        <begin position="38"/>
        <end position="58"/>
    </location>
</feature>
<feature type="transmembrane region" description="Helical" evidence="1">
    <location>
        <begin position="78"/>
        <end position="97"/>
    </location>
</feature>
<reference evidence="2 3" key="1">
    <citation type="journal article" date="2018" name="New Phytol.">
        <title>Comparative genomics and transcriptomics depict ericoid mycorrhizal fungi as versatile saprotrophs and plant mutualists.</title>
        <authorList>
            <person name="Martino E."/>
            <person name="Morin E."/>
            <person name="Grelet G.A."/>
            <person name="Kuo A."/>
            <person name="Kohler A."/>
            <person name="Daghino S."/>
            <person name="Barry K.W."/>
            <person name="Cichocki N."/>
            <person name="Clum A."/>
            <person name="Dockter R.B."/>
            <person name="Hainaut M."/>
            <person name="Kuo R.C."/>
            <person name="LaButti K."/>
            <person name="Lindahl B.D."/>
            <person name="Lindquist E.A."/>
            <person name="Lipzen A."/>
            <person name="Khouja H.R."/>
            <person name="Magnuson J."/>
            <person name="Murat C."/>
            <person name="Ohm R.A."/>
            <person name="Singer S.W."/>
            <person name="Spatafora J.W."/>
            <person name="Wang M."/>
            <person name="Veneault-Fourrey C."/>
            <person name="Henrissat B."/>
            <person name="Grigoriev I.V."/>
            <person name="Martin F.M."/>
            <person name="Perotto S."/>
        </authorList>
    </citation>
    <scope>NUCLEOTIDE SEQUENCE [LARGE SCALE GENOMIC DNA]</scope>
    <source>
        <strain evidence="2 3">ATCC 22711</strain>
    </source>
</reference>
<sequence length="169" mass="18804">MGYIYIYPRSTTVGSPYACAAMFTIAVGFLADSTGQRGVCNIIFSLIRVVGFAMLLGSQRSHVKYAEGVYKHEIVLESSSAGVISMALLVATYTSTLPNSRTGMRQSWLIRLPACLQEYDCLPVCRKHPNDSPSTQREYSYASWKVRPLGSKQEAERLSDNRPDFLYAI</sequence>
<feature type="transmembrane region" description="Helical" evidence="1">
    <location>
        <begin position="12"/>
        <end position="31"/>
    </location>
</feature>
<keyword evidence="1" id="KW-0472">Membrane</keyword>
<name>A0A2T3AUG0_AMORE</name>
<dbReference type="GeneID" id="36574008"/>
<keyword evidence="3" id="KW-1185">Reference proteome</keyword>
<gene>
    <name evidence="2" type="ORF">M430DRAFT_30029</name>
</gene>
<protein>
    <recommendedName>
        <fullName evidence="4">Major facilitator superfamily (MFS) profile domain-containing protein</fullName>
    </recommendedName>
</protein>
<dbReference type="EMBL" id="KZ679015">
    <property type="protein sequence ID" value="PSS12319.1"/>
    <property type="molecule type" value="Genomic_DNA"/>
</dbReference>
<keyword evidence="1" id="KW-0812">Transmembrane</keyword>